<dbReference type="Gene3D" id="1.10.630.10">
    <property type="entry name" value="Cytochrome P450"/>
    <property type="match status" value="1"/>
</dbReference>
<dbReference type="GO" id="GO:0020037">
    <property type="term" value="F:heme binding"/>
    <property type="evidence" value="ECO:0007669"/>
    <property type="project" value="InterPro"/>
</dbReference>
<evidence type="ECO:0000256" key="4">
    <source>
        <dbReference type="ARBA" id="ARBA00022723"/>
    </source>
</evidence>
<dbReference type="PRINTS" id="PR00463">
    <property type="entry name" value="EP450I"/>
</dbReference>
<dbReference type="InterPro" id="IPR001128">
    <property type="entry name" value="Cyt_P450"/>
</dbReference>
<dbReference type="GO" id="GO:0005506">
    <property type="term" value="F:iron ion binding"/>
    <property type="evidence" value="ECO:0007669"/>
    <property type="project" value="InterPro"/>
</dbReference>
<dbReference type="InterPro" id="IPR050364">
    <property type="entry name" value="Cytochrome_P450_fung"/>
</dbReference>
<dbReference type="PROSITE" id="PS00086">
    <property type="entry name" value="CYTOCHROME_P450"/>
    <property type="match status" value="1"/>
</dbReference>
<dbReference type="PRINTS" id="PR00385">
    <property type="entry name" value="P450"/>
</dbReference>
<evidence type="ECO:0000256" key="1">
    <source>
        <dbReference type="ARBA" id="ARBA00001971"/>
    </source>
</evidence>
<keyword evidence="3 8" id="KW-0349">Heme</keyword>
<evidence type="ECO:0000256" key="8">
    <source>
        <dbReference type="PIRSR" id="PIRSR602401-1"/>
    </source>
</evidence>
<evidence type="ECO:0008006" key="12">
    <source>
        <dbReference type="Google" id="ProtNLM"/>
    </source>
</evidence>
<feature type="binding site" description="axial binding residue" evidence="8">
    <location>
        <position position="438"/>
    </location>
    <ligand>
        <name>heme</name>
        <dbReference type="ChEBI" id="CHEBI:30413"/>
    </ligand>
    <ligandPart>
        <name>Fe</name>
        <dbReference type="ChEBI" id="CHEBI:18248"/>
    </ligandPart>
</feature>
<accession>A0A139IE71</accession>
<keyword evidence="4 8" id="KW-0479">Metal-binding</keyword>
<dbReference type="PANTHER" id="PTHR46300">
    <property type="entry name" value="P450, PUTATIVE (EUROFUNG)-RELATED-RELATED"/>
    <property type="match status" value="1"/>
</dbReference>
<evidence type="ECO:0000313" key="10">
    <source>
        <dbReference type="EMBL" id="KXT12872.1"/>
    </source>
</evidence>
<dbReference type="CDD" id="cd11065">
    <property type="entry name" value="CYP64-like"/>
    <property type="match status" value="1"/>
</dbReference>
<protein>
    <recommendedName>
        <fullName evidence="12">Cytochrome P450</fullName>
    </recommendedName>
</protein>
<proteinExistence type="inferred from homology"/>
<comment type="similarity">
    <text evidence="2 9">Belongs to the cytochrome P450 family.</text>
</comment>
<keyword evidence="6 8" id="KW-0408">Iron</keyword>
<dbReference type="SUPFAM" id="SSF48264">
    <property type="entry name" value="Cytochrome P450"/>
    <property type="match status" value="1"/>
</dbReference>
<comment type="caution">
    <text evidence="10">The sequence shown here is derived from an EMBL/GenBank/DDBJ whole genome shotgun (WGS) entry which is preliminary data.</text>
</comment>
<evidence type="ECO:0000256" key="5">
    <source>
        <dbReference type="ARBA" id="ARBA00023002"/>
    </source>
</evidence>
<dbReference type="EMBL" id="LFZO01000137">
    <property type="protein sequence ID" value="KXT12871.1"/>
    <property type="molecule type" value="Genomic_DNA"/>
</dbReference>
<gene>
    <name evidence="10" type="ORF">AC579_5391</name>
</gene>
<dbReference type="EMBL" id="LFZO01000137">
    <property type="protein sequence ID" value="KXT12870.1"/>
    <property type="molecule type" value="Genomic_DNA"/>
</dbReference>
<dbReference type="EMBL" id="LFZO01000137">
    <property type="protein sequence ID" value="KXT12872.1"/>
    <property type="molecule type" value="Genomic_DNA"/>
</dbReference>
<dbReference type="InterPro" id="IPR017972">
    <property type="entry name" value="Cyt_P450_CS"/>
</dbReference>
<dbReference type="Pfam" id="PF00067">
    <property type="entry name" value="p450"/>
    <property type="match status" value="1"/>
</dbReference>
<name>A0A139IE71_9PEZI</name>
<dbReference type="AlphaFoldDB" id="A0A139IE71"/>
<dbReference type="Proteomes" id="UP000073492">
    <property type="component" value="Unassembled WGS sequence"/>
</dbReference>
<evidence type="ECO:0000256" key="2">
    <source>
        <dbReference type="ARBA" id="ARBA00010617"/>
    </source>
</evidence>
<reference evidence="10 11" key="1">
    <citation type="submission" date="2015-07" db="EMBL/GenBank/DDBJ databases">
        <title>Comparative genomics of the Sigatoka disease complex on banana suggests a link between parallel evolutionary changes in Pseudocercospora fijiensis and Pseudocercospora eumusae and increased virulence on the banana host.</title>
        <authorList>
            <person name="Chang T.-C."/>
            <person name="Salvucci A."/>
            <person name="Crous P.W."/>
            <person name="Stergiopoulos I."/>
        </authorList>
    </citation>
    <scope>NUCLEOTIDE SEQUENCE [LARGE SCALE GENOMIC DNA]</scope>
    <source>
        <strain evidence="10 11">CBS 116634</strain>
    </source>
</reference>
<keyword evidence="7 9" id="KW-0503">Monooxygenase</keyword>
<dbReference type="InterPro" id="IPR036396">
    <property type="entry name" value="Cyt_P450_sf"/>
</dbReference>
<keyword evidence="11" id="KW-1185">Reference proteome</keyword>
<organism evidence="10 11">
    <name type="scientific">Pseudocercospora musae</name>
    <dbReference type="NCBI Taxonomy" id="113226"/>
    <lineage>
        <taxon>Eukaryota</taxon>
        <taxon>Fungi</taxon>
        <taxon>Dikarya</taxon>
        <taxon>Ascomycota</taxon>
        <taxon>Pezizomycotina</taxon>
        <taxon>Dothideomycetes</taxon>
        <taxon>Dothideomycetidae</taxon>
        <taxon>Mycosphaerellales</taxon>
        <taxon>Mycosphaerellaceae</taxon>
        <taxon>Pseudocercospora</taxon>
    </lineage>
</organism>
<evidence type="ECO:0000256" key="3">
    <source>
        <dbReference type="ARBA" id="ARBA00022617"/>
    </source>
</evidence>
<dbReference type="STRING" id="113226.A0A139IE71"/>
<evidence type="ECO:0000313" key="11">
    <source>
        <dbReference type="Proteomes" id="UP000073492"/>
    </source>
</evidence>
<sequence>MIAHPVFAAWLSFITALILLTIHHVRRVSIKLPPGPRRLPLIDNMFDMPPKGGRNWEHYTKQRDLYGPITSLTALGTTVILLHDFNLAEEFLSKRAVIASDRPRPFFLTQMCGWNRNIGFIPYDRRLRGMRKHIHSLLGTQTALADFNPVQDIETRRFLLRILRKPDQFLKYIKSEAAGIMLKTIYGYETNSEGSDPIIFIVEKALEQALVAGQPGAWLVDYFPALRHLPDWVPGTSFKRIAREISETENEFSGRPWAFVKYQMAAGKHATSFSSKVLESDEKLSDEEEYIAKFAANGLYGGGADTTVASIMAFFLVMAKNPEIQSKAQAEIDSVVAQGRMPELSDRETLPYTEAVIKEIFRWHTAVPEGLPHLTTEDCEFEGYSIPKGSIMIPNIWAFAHDANIYHDPSTFNPNRFLGDNPQMDPRNIIFGFGRRICPGKLLADASVFLTIARTLAVFDIKSHVDDDGRSVAPHFDPESGFVSHPAEFKARITPRSEKHEALIMEVEKTHPFGTGSEEDMEKVTVW</sequence>
<dbReference type="InterPro" id="IPR002401">
    <property type="entry name" value="Cyt_P450_E_grp-I"/>
</dbReference>
<evidence type="ECO:0000256" key="7">
    <source>
        <dbReference type="ARBA" id="ARBA00023033"/>
    </source>
</evidence>
<dbReference type="GO" id="GO:0004497">
    <property type="term" value="F:monooxygenase activity"/>
    <property type="evidence" value="ECO:0007669"/>
    <property type="project" value="UniProtKB-KW"/>
</dbReference>
<comment type="cofactor">
    <cofactor evidence="1 8">
        <name>heme</name>
        <dbReference type="ChEBI" id="CHEBI:30413"/>
    </cofactor>
</comment>
<evidence type="ECO:0000256" key="9">
    <source>
        <dbReference type="RuleBase" id="RU000461"/>
    </source>
</evidence>
<dbReference type="GO" id="GO:0016705">
    <property type="term" value="F:oxidoreductase activity, acting on paired donors, with incorporation or reduction of molecular oxygen"/>
    <property type="evidence" value="ECO:0007669"/>
    <property type="project" value="InterPro"/>
</dbReference>
<evidence type="ECO:0000256" key="6">
    <source>
        <dbReference type="ARBA" id="ARBA00023004"/>
    </source>
</evidence>
<keyword evidence="5 9" id="KW-0560">Oxidoreductase</keyword>
<dbReference type="PANTHER" id="PTHR46300:SF7">
    <property type="entry name" value="P450, PUTATIVE (EUROFUNG)-RELATED"/>
    <property type="match status" value="1"/>
</dbReference>
<dbReference type="OrthoDB" id="2789670at2759"/>